<protein>
    <submittedName>
        <fullName evidence="2">Uncharacterized protein</fullName>
    </submittedName>
</protein>
<comment type="caution">
    <text evidence="2">The sequence shown here is derived from an EMBL/GenBank/DDBJ whole genome shotgun (WGS) entry which is preliminary data.</text>
</comment>
<feature type="compositionally biased region" description="Basic and acidic residues" evidence="1">
    <location>
        <begin position="106"/>
        <end position="127"/>
    </location>
</feature>
<dbReference type="GeneID" id="92012453"/>
<feature type="compositionally biased region" description="Basic and acidic residues" evidence="1">
    <location>
        <begin position="622"/>
        <end position="636"/>
    </location>
</feature>
<keyword evidence="3" id="KW-1185">Reference proteome</keyword>
<feature type="region of interest" description="Disordered" evidence="1">
    <location>
        <begin position="592"/>
        <end position="636"/>
    </location>
</feature>
<reference evidence="2 3" key="1">
    <citation type="submission" date="2024-02" db="EMBL/GenBank/DDBJ databases">
        <title>De novo assembly and annotation of 12 fungi associated with fruit tree decline syndrome in Ontario, Canada.</title>
        <authorList>
            <person name="Sulman M."/>
            <person name="Ellouze W."/>
            <person name="Ilyukhin E."/>
        </authorList>
    </citation>
    <scope>NUCLEOTIDE SEQUENCE [LARGE SCALE GENOMIC DNA]</scope>
    <source>
        <strain evidence="2 3">FDS-637</strain>
    </source>
</reference>
<dbReference type="InterPro" id="IPR038883">
    <property type="entry name" value="AN11006-like"/>
</dbReference>
<evidence type="ECO:0000313" key="3">
    <source>
        <dbReference type="Proteomes" id="UP001430584"/>
    </source>
</evidence>
<dbReference type="PANTHER" id="PTHR42085:SF8">
    <property type="entry name" value="F-BOX DOMAIN-CONTAINING PROTEIN"/>
    <property type="match status" value="1"/>
</dbReference>
<dbReference type="RefSeq" id="XP_066630583.1">
    <property type="nucleotide sequence ID" value="XM_066779779.1"/>
</dbReference>
<feature type="compositionally biased region" description="Polar residues" evidence="1">
    <location>
        <begin position="234"/>
        <end position="248"/>
    </location>
</feature>
<dbReference type="PANTHER" id="PTHR42085">
    <property type="entry name" value="F-BOX DOMAIN-CONTAINING PROTEIN"/>
    <property type="match status" value="1"/>
</dbReference>
<feature type="compositionally biased region" description="Polar residues" evidence="1">
    <location>
        <begin position="24"/>
        <end position="36"/>
    </location>
</feature>
<name>A0ABR3CAL0_9PEZI</name>
<feature type="compositionally biased region" description="Basic and acidic residues" evidence="1">
    <location>
        <begin position="592"/>
        <end position="613"/>
    </location>
</feature>
<evidence type="ECO:0000256" key="1">
    <source>
        <dbReference type="SAM" id="MobiDB-lite"/>
    </source>
</evidence>
<dbReference type="Proteomes" id="UP001430584">
    <property type="component" value="Unassembled WGS sequence"/>
</dbReference>
<feature type="compositionally biased region" description="Basic and acidic residues" evidence="1">
    <location>
        <begin position="45"/>
        <end position="92"/>
    </location>
</feature>
<accession>A0ABR3CAL0</accession>
<gene>
    <name evidence="2" type="ORF">SLS55_008368</name>
</gene>
<dbReference type="EMBL" id="JAJVCZ030000008">
    <property type="protein sequence ID" value="KAL0257554.1"/>
    <property type="molecule type" value="Genomic_DNA"/>
</dbReference>
<proteinExistence type="predicted"/>
<feature type="region of interest" description="Disordered" evidence="1">
    <location>
        <begin position="537"/>
        <end position="557"/>
    </location>
</feature>
<evidence type="ECO:0000313" key="2">
    <source>
        <dbReference type="EMBL" id="KAL0257554.1"/>
    </source>
</evidence>
<feature type="compositionally biased region" description="Polar residues" evidence="1">
    <location>
        <begin position="161"/>
        <end position="181"/>
    </location>
</feature>
<feature type="region of interest" description="Disordered" evidence="1">
    <location>
        <begin position="1"/>
        <end position="256"/>
    </location>
</feature>
<organism evidence="2 3">
    <name type="scientific">Diplodia seriata</name>
    <dbReference type="NCBI Taxonomy" id="420778"/>
    <lineage>
        <taxon>Eukaryota</taxon>
        <taxon>Fungi</taxon>
        <taxon>Dikarya</taxon>
        <taxon>Ascomycota</taxon>
        <taxon>Pezizomycotina</taxon>
        <taxon>Dothideomycetes</taxon>
        <taxon>Dothideomycetes incertae sedis</taxon>
        <taxon>Botryosphaeriales</taxon>
        <taxon>Botryosphaeriaceae</taxon>
        <taxon>Diplodia</taxon>
    </lineage>
</organism>
<sequence>MSDPASSAMKPRTKRRADGPQAAVRNTATLHDNIQEPSKMRTKRRADDLDAARDTVHDDMQEPPRKTIKRRADATDATHDILYDKMQEKIETGDLNPSKKRGPPCDIKDEIAEEPLRKKCKKEEYHPSDAPVSPQRSTTAANEEEVCNQCKKVEIPPTADSLLNKTPQQNIDVQHGNTANERVTPPGNMADDAIPNPSRKRSRSPSPSPADGRISKNDDAMPKPPKKRLRPTITVKNISNSRTPIPKTTSKKHGEVHESGHPAAAAAARNIFRWADLPGELKNLIYKHALTTPAPIDAHKRISLFDKPPTLNLVPALLLLNKQTYAEAAPILYGENKFVFTSELKLRAWLRRVERPPAVQPQPAPKKLSKNELAAAHQDLLRSKWLYDRYPPPDGAQTAAARSAENPWGQVECGPHPPATTTTAPPLALLRHLTLHRAAPRSDWIGTSGPAILQIYHTLRTRAPRLETFDVVAPDVGRFAAICPPAAACCMSQWFVRVGGSYVAMMRWLIEVGLGTDVATGEPEICIARMAEVLGREPGSSDRRANDGGDDGPLVPSLPNDVWGRHFWAFLQSVRKMRGTLPRGIKTDELKEARKLKKAERMETAEGREEEIRRKQKRMERRQREMDRLDDYPHLT</sequence>